<feature type="domain" description="Mannitol dehydrogenase C-terminal" evidence="9">
    <location>
        <begin position="203"/>
        <end position="381"/>
    </location>
</feature>
<dbReference type="NCBIfam" id="NF002647">
    <property type="entry name" value="PRK02318.1-3"/>
    <property type="match status" value="1"/>
</dbReference>
<evidence type="ECO:0000313" key="11">
    <source>
        <dbReference type="Proteomes" id="UP000198734"/>
    </source>
</evidence>
<dbReference type="InterPro" id="IPR013118">
    <property type="entry name" value="Mannitol_DH_C"/>
</dbReference>
<dbReference type="GO" id="GO:0008926">
    <property type="term" value="F:mannitol-1-phosphate 5-dehydrogenase activity"/>
    <property type="evidence" value="ECO:0007669"/>
    <property type="project" value="UniProtKB-UniRule"/>
</dbReference>
<dbReference type="GO" id="GO:0019592">
    <property type="term" value="P:mannitol catabolic process"/>
    <property type="evidence" value="ECO:0007669"/>
    <property type="project" value="TreeGrafter"/>
</dbReference>
<sequence length="388" mass="43726">MNAVHFGAGNIGRGFIGLLLHQSGYKTCFVDVNAEIVNLLNEKKQYTVKLAEASGKELTVENVYAINSLKDPELVVDEVANADVITAAVGPNILPLIAGLLATGLKKRLEQSKKPLTIIACENMIGGSAFLKEKIYEELTNEEKTQFDMYYSFPNAAVDRIVPNQTNIDKLAVTVEPFYEWVVDESEIKGATPPIHGVTFVQDLEPFIERKLFTVNTGHAVVAYFGYLAGIRNMHEALENSEIREMVEQVLKETGRYLTATYSFDEKIHADYVQKIINRFANPYISDDTTRVGRSPMRKLKKNDRLVRPATKYVEMFSENPLYLTRGIAAALHYDFKEDPEANEIQLMIEQKGLQFTIERTTGIEPGTGLFEKIQKQYEEIAIKKSKK</sequence>
<dbReference type="InterPro" id="IPR036291">
    <property type="entry name" value="NAD(P)-bd_dom_sf"/>
</dbReference>
<dbReference type="PANTHER" id="PTHR30524:SF0">
    <property type="entry name" value="ALTRONATE OXIDOREDUCTASE-RELATED"/>
    <property type="match status" value="1"/>
</dbReference>
<keyword evidence="11" id="KW-1185">Reference proteome</keyword>
<comment type="similarity">
    <text evidence="1 7">Belongs to the mannitol dehydrogenase family.</text>
</comment>
<dbReference type="EC" id="1.1.1.17" evidence="2 7"/>
<evidence type="ECO:0000313" key="10">
    <source>
        <dbReference type="EMBL" id="SFQ34074.1"/>
    </source>
</evidence>
<dbReference type="SUPFAM" id="SSF51735">
    <property type="entry name" value="NAD(P)-binding Rossmann-fold domains"/>
    <property type="match status" value="1"/>
</dbReference>
<protein>
    <recommendedName>
        <fullName evidence="3 7">Mannitol-1-phosphate 5-dehydrogenase</fullName>
        <ecNumber evidence="2 7">1.1.1.17</ecNumber>
    </recommendedName>
</protein>
<dbReference type="NCBIfam" id="NF002649">
    <property type="entry name" value="PRK02318.2-1"/>
    <property type="match status" value="1"/>
</dbReference>
<proteinExistence type="inferred from homology"/>
<evidence type="ECO:0000256" key="3">
    <source>
        <dbReference type="ARBA" id="ARBA00016219"/>
    </source>
</evidence>
<dbReference type="OrthoDB" id="271711at2"/>
<dbReference type="PANTHER" id="PTHR30524">
    <property type="entry name" value="MANNITOL-1-PHOSPHATE 5-DEHYDROGENASE"/>
    <property type="match status" value="1"/>
</dbReference>
<evidence type="ECO:0000256" key="5">
    <source>
        <dbReference type="ARBA" id="ARBA00023027"/>
    </source>
</evidence>
<evidence type="ECO:0000259" key="9">
    <source>
        <dbReference type="Pfam" id="PF08125"/>
    </source>
</evidence>
<comment type="catalytic activity">
    <reaction evidence="6 7">
        <text>D-mannitol 1-phosphate + NAD(+) = beta-D-fructose 6-phosphate + NADH + H(+)</text>
        <dbReference type="Rhea" id="RHEA:19661"/>
        <dbReference type="ChEBI" id="CHEBI:15378"/>
        <dbReference type="ChEBI" id="CHEBI:57540"/>
        <dbReference type="ChEBI" id="CHEBI:57634"/>
        <dbReference type="ChEBI" id="CHEBI:57945"/>
        <dbReference type="ChEBI" id="CHEBI:61381"/>
        <dbReference type="EC" id="1.1.1.17"/>
    </reaction>
</comment>
<dbReference type="Proteomes" id="UP000198734">
    <property type="component" value="Unassembled WGS sequence"/>
</dbReference>
<dbReference type="InterPro" id="IPR023028">
    <property type="entry name" value="Mannitol_1_phos_5_DH"/>
</dbReference>
<dbReference type="InterPro" id="IPR023027">
    <property type="entry name" value="Mannitol_DH_CS"/>
</dbReference>
<dbReference type="STRING" id="126156.SAMN05421670_1657"/>
<accession>A0A1I5XQ61</accession>
<dbReference type="InterPro" id="IPR000669">
    <property type="entry name" value="Mannitol_DH"/>
</dbReference>
<evidence type="ECO:0000259" key="8">
    <source>
        <dbReference type="Pfam" id="PF01232"/>
    </source>
</evidence>
<dbReference type="PROSITE" id="PS00974">
    <property type="entry name" value="MANNITOL_DHGENASE"/>
    <property type="match status" value="1"/>
</dbReference>
<evidence type="ECO:0000256" key="2">
    <source>
        <dbReference type="ARBA" id="ARBA00012939"/>
    </source>
</evidence>
<feature type="binding site" evidence="7">
    <location>
        <begin position="3"/>
        <end position="14"/>
    </location>
    <ligand>
        <name>NAD(+)</name>
        <dbReference type="ChEBI" id="CHEBI:57540"/>
    </ligand>
</feature>
<dbReference type="Pfam" id="PF01232">
    <property type="entry name" value="Mannitol_dh"/>
    <property type="match status" value="1"/>
</dbReference>
<evidence type="ECO:0000256" key="6">
    <source>
        <dbReference type="ARBA" id="ARBA00048615"/>
    </source>
</evidence>
<dbReference type="InterPro" id="IPR008927">
    <property type="entry name" value="6-PGluconate_DH-like_C_sf"/>
</dbReference>
<reference evidence="11" key="1">
    <citation type="submission" date="2016-10" db="EMBL/GenBank/DDBJ databases">
        <authorList>
            <person name="Varghese N."/>
            <person name="Submissions S."/>
        </authorList>
    </citation>
    <scope>NUCLEOTIDE SEQUENCE [LARGE SCALE GENOMIC DNA]</scope>
    <source>
        <strain evidence="11">DSM 11706</strain>
    </source>
</reference>
<dbReference type="RefSeq" id="WP_093536070.1">
    <property type="nucleotide sequence ID" value="NZ_FOXU01000002.1"/>
</dbReference>
<dbReference type="Gene3D" id="3.40.50.720">
    <property type="entry name" value="NAD(P)-binding Rossmann-like Domain"/>
    <property type="match status" value="1"/>
</dbReference>
<evidence type="ECO:0000256" key="7">
    <source>
        <dbReference type="HAMAP-Rule" id="MF_00196"/>
    </source>
</evidence>
<evidence type="ECO:0000256" key="1">
    <source>
        <dbReference type="ARBA" id="ARBA00006541"/>
    </source>
</evidence>
<evidence type="ECO:0000256" key="4">
    <source>
        <dbReference type="ARBA" id="ARBA00023002"/>
    </source>
</evidence>
<dbReference type="GO" id="GO:0005829">
    <property type="term" value="C:cytosol"/>
    <property type="evidence" value="ECO:0007669"/>
    <property type="project" value="TreeGrafter"/>
</dbReference>
<dbReference type="SUPFAM" id="SSF48179">
    <property type="entry name" value="6-phosphogluconate dehydrogenase C-terminal domain-like"/>
    <property type="match status" value="1"/>
</dbReference>
<name>A0A1I5XQ61_9BACI</name>
<keyword evidence="4 7" id="KW-0560">Oxidoreductase</keyword>
<dbReference type="Gene3D" id="1.10.1040.10">
    <property type="entry name" value="N-(1-d-carboxylethyl)-l-norvaline Dehydrogenase, domain 2"/>
    <property type="match status" value="1"/>
</dbReference>
<dbReference type="NCBIfam" id="NF002646">
    <property type="entry name" value="PRK02318.1-2"/>
    <property type="match status" value="1"/>
</dbReference>
<dbReference type="Pfam" id="PF08125">
    <property type="entry name" value="Mannitol_dh_C"/>
    <property type="match status" value="1"/>
</dbReference>
<dbReference type="InterPro" id="IPR013131">
    <property type="entry name" value="Mannitol_DH_N"/>
</dbReference>
<gene>
    <name evidence="7" type="primary">mtlD</name>
    <name evidence="10" type="ORF">SAMN05421670_1657</name>
</gene>
<keyword evidence="5 7" id="KW-0520">NAD</keyword>
<dbReference type="AlphaFoldDB" id="A0A1I5XQ61"/>
<dbReference type="NCBIfam" id="NF002652">
    <property type="entry name" value="PRK02318.2-5"/>
    <property type="match status" value="1"/>
</dbReference>
<dbReference type="EMBL" id="FOXU01000002">
    <property type="protein sequence ID" value="SFQ34074.1"/>
    <property type="molecule type" value="Genomic_DNA"/>
</dbReference>
<dbReference type="PRINTS" id="PR00084">
    <property type="entry name" value="MTLDHDRGNASE"/>
</dbReference>
<organism evidence="10 11">
    <name type="scientific">Psychrobacillus psychrotolerans</name>
    <dbReference type="NCBI Taxonomy" id="126156"/>
    <lineage>
        <taxon>Bacteria</taxon>
        <taxon>Bacillati</taxon>
        <taxon>Bacillota</taxon>
        <taxon>Bacilli</taxon>
        <taxon>Bacillales</taxon>
        <taxon>Bacillaceae</taxon>
        <taxon>Psychrobacillus</taxon>
    </lineage>
</organism>
<feature type="domain" description="Mannitol dehydrogenase N-terminal" evidence="8">
    <location>
        <begin position="1"/>
        <end position="196"/>
    </location>
</feature>
<dbReference type="InterPro" id="IPR013328">
    <property type="entry name" value="6PGD_dom2"/>
</dbReference>
<dbReference type="HAMAP" id="MF_00196">
    <property type="entry name" value="Mannitol_dehydrog"/>
    <property type="match status" value="1"/>
</dbReference>